<protein>
    <recommendedName>
        <fullName evidence="10">C2H2-type domain-containing protein</fullName>
    </recommendedName>
</protein>
<keyword evidence="12" id="KW-1185">Reference proteome</keyword>
<reference evidence="11" key="1">
    <citation type="submission" date="2020-06" db="EMBL/GenBank/DDBJ databases">
        <title>WGS assembly of Ceratodon purpureus strain R40.</title>
        <authorList>
            <person name="Carey S.B."/>
            <person name="Jenkins J."/>
            <person name="Shu S."/>
            <person name="Lovell J.T."/>
            <person name="Sreedasyam A."/>
            <person name="Maumus F."/>
            <person name="Tiley G.P."/>
            <person name="Fernandez-Pozo N."/>
            <person name="Barry K."/>
            <person name="Chen C."/>
            <person name="Wang M."/>
            <person name="Lipzen A."/>
            <person name="Daum C."/>
            <person name="Saski C.A."/>
            <person name="Payton A.C."/>
            <person name="Mcbreen J.C."/>
            <person name="Conrad R.E."/>
            <person name="Kollar L.M."/>
            <person name="Olsson S."/>
            <person name="Huttunen S."/>
            <person name="Landis J.B."/>
            <person name="Wickett N.J."/>
            <person name="Johnson M.G."/>
            <person name="Rensing S.A."/>
            <person name="Grimwood J."/>
            <person name="Schmutz J."/>
            <person name="Mcdaniel S.F."/>
        </authorList>
    </citation>
    <scope>NUCLEOTIDE SEQUENCE</scope>
    <source>
        <strain evidence="11">R40</strain>
    </source>
</reference>
<dbReference type="SUPFAM" id="SSF57667">
    <property type="entry name" value="beta-beta-alpha zinc fingers"/>
    <property type="match status" value="1"/>
</dbReference>
<keyword evidence="2" id="KW-0479">Metal-binding</keyword>
<evidence type="ECO:0000256" key="2">
    <source>
        <dbReference type="ARBA" id="ARBA00022723"/>
    </source>
</evidence>
<keyword evidence="3 8" id="KW-0863">Zinc-finger</keyword>
<evidence type="ECO:0000256" key="3">
    <source>
        <dbReference type="ARBA" id="ARBA00022771"/>
    </source>
</evidence>
<dbReference type="Gene3D" id="3.30.160.60">
    <property type="entry name" value="Classic Zinc Finger"/>
    <property type="match status" value="1"/>
</dbReference>
<dbReference type="GO" id="GO:0008270">
    <property type="term" value="F:zinc ion binding"/>
    <property type="evidence" value="ECO:0007669"/>
    <property type="project" value="UniProtKB-KW"/>
</dbReference>
<evidence type="ECO:0000259" key="10">
    <source>
        <dbReference type="PROSITE" id="PS50157"/>
    </source>
</evidence>
<dbReference type="PROSITE" id="PS50157">
    <property type="entry name" value="ZINC_FINGER_C2H2_2"/>
    <property type="match status" value="1"/>
</dbReference>
<accession>A0A8T0G8P9</accession>
<dbReference type="PANTHER" id="PTHR45801">
    <property type="entry name" value="OS07G0101800 PROTEIN"/>
    <property type="match status" value="1"/>
</dbReference>
<gene>
    <name evidence="11" type="ORF">KC19_12G078000</name>
</gene>
<proteinExistence type="predicted"/>
<keyword evidence="4" id="KW-0862">Zinc</keyword>
<evidence type="ECO:0000313" key="12">
    <source>
        <dbReference type="Proteomes" id="UP000822688"/>
    </source>
</evidence>
<evidence type="ECO:0000256" key="1">
    <source>
        <dbReference type="ARBA" id="ARBA00004123"/>
    </source>
</evidence>
<comment type="caution">
    <text evidence="11">The sequence shown here is derived from an EMBL/GenBank/DDBJ whole genome shotgun (WGS) entry which is preliminary data.</text>
</comment>
<dbReference type="InterPro" id="IPR052426">
    <property type="entry name" value="Plant_dev_regulator"/>
</dbReference>
<feature type="region of interest" description="Disordered" evidence="9">
    <location>
        <begin position="51"/>
        <end position="94"/>
    </location>
</feature>
<dbReference type="GO" id="GO:0005634">
    <property type="term" value="C:nucleus"/>
    <property type="evidence" value="ECO:0007669"/>
    <property type="project" value="UniProtKB-SubCell"/>
</dbReference>
<dbReference type="AlphaFoldDB" id="A0A8T0G8P9"/>
<keyword evidence="6" id="KW-0804">Transcription</keyword>
<feature type="compositionally biased region" description="Polar residues" evidence="9">
    <location>
        <begin position="205"/>
        <end position="237"/>
    </location>
</feature>
<keyword evidence="7" id="KW-0539">Nucleus</keyword>
<dbReference type="PROSITE" id="PS00028">
    <property type="entry name" value="ZINC_FINGER_C2H2_1"/>
    <property type="match status" value="1"/>
</dbReference>
<evidence type="ECO:0000256" key="9">
    <source>
        <dbReference type="SAM" id="MobiDB-lite"/>
    </source>
</evidence>
<dbReference type="InterPro" id="IPR013087">
    <property type="entry name" value="Znf_C2H2_type"/>
</dbReference>
<evidence type="ECO:0000256" key="6">
    <source>
        <dbReference type="ARBA" id="ARBA00023163"/>
    </source>
</evidence>
<sequence length="422" mass="46372">MCASLCSTSISFIFLSLLHLQYSPSLCARFLENIELLLGFIYTMTLAGRRRSRRDDTSSTHSSQSGDAPDDSEDAEPRHKSKKALKKLGDGDSSVDTPHICRFCNQKFDKSQALGGHMNRHRQEREEEELRKAKQLVSHQELHFGGPLWSMQGPGPGSLHLGGNLLPNQTMVGATQGSYFPTNQPAQSIQNWQYGQQVLASQQTYSLPSQSQGPGVSRYSSQDNAKSQYQGMPSQPQAHHISGGQHPPHQQLRVNPGAGMAVQQGHGPSSFQLEHAGPSPMEDIIHNAMTHFMERSSQISNIHFLDPYENIPSNSRLPLLNETHFQPGQGRGHNFQEQHYHFDQKPSTSAMGGLGSDVVDQIPNQTPGSGIHHMSSFQDSTDHIQVDYQGGDDHASAVEVGQATLKGSPDVSSDEKVQPCQL</sequence>
<dbReference type="InterPro" id="IPR036236">
    <property type="entry name" value="Znf_C2H2_sf"/>
</dbReference>
<comment type="subcellular location">
    <subcellularLocation>
        <location evidence="1">Nucleus</location>
    </subcellularLocation>
</comment>
<evidence type="ECO:0000256" key="7">
    <source>
        <dbReference type="ARBA" id="ARBA00023242"/>
    </source>
</evidence>
<organism evidence="11 12">
    <name type="scientific">Ceratodon purpureus</name>
    <name type="common">Fire moss</name>
    <name type="synonym">Dicranum purpureum</name>
    <dbReference type="NCBI Taxonomy" id="3225"/>
    <lineage>
        <taxon>Eukaryota</taxon>
        <taxon>Viridiplantae</taxon>
        <taxon>Streptophyta</taxon>
        <taxon>Embryophyta</taxon>
        <taxon>Bryophyta</taxon>
        <taxon>Bryophytina</taxon>
        <taxon>Bryopsida</taxon>
        <taxon>Dicranidae</taxon>
        <taxon>Pseudoditrichales</taxon>
        <taxon>Ditrichaceae</taxon>
        <taxon>Ceratodon</taxon>
    </lineage>
</organism>
<dbReference type="EMBL" id="CM026433">
    <property type="protein sequence ID" value="KAG0554268.1"/>
    <property type="molecule type" value="Genomic_DNA"/>
</dbReference>
<dbReference type="PANTHER" id="PTHR45801:SF117">
    <property type="entry name" value="OS07G0417400 PROTEIN"/>
    <property type="match status" value="1"/>
</dbReference>
<feature type="region of interest" description="Disordered" evidence="9">
    <location>
        <begin position="205"/>
        <end position="254"/>
    </location>
</feature>
<name>A0A8T0G8P9_CERPU</name>
<evidence type="ECO:0000256" key="5">
    <source>
        <dbReference type="ARBA" id="ARBA00023015"/>
    </source>
</evidence>
<evidence type="ECO:0000256" key="4">
    <source>
        <dbReference type="ARBA" id="ARBA00022833"/>
    </source>
</evidence>
<feature type="domain" description="C2H2-type" evidence="10">
    <location>
        <begin position="99"/>
        <end position="126"/>
    </location>
</feature>
<evidence type="ECO:0000313" key="11">
    <source>
        <dbReference type="EMBL" id="KAG0554268.1"/>
    </source>
</evidence>
<keyword evidence="5" id="KW-0805">Transcription regulation</keyword>
<evidence type="ECO:0000256" key="8">
    <source>
        <dbReference type="PROSITE-ProRule" id="PRU00042"/>
    </source>
</evidence>
<dbReference type="Proteomes" id="UP000822688">
    <property type="component" value="Chromosome 12"/>
</dbReference>